<dbReference type="PANTHER" id="PTHR42336:SF2">
    <property type="entry name" value="THIOREDOXIN DOMAIN-CONTAINING PROTEIN"/>
    <property type="match status" value="1"/>
</dbReference>
<accession>A0A9P4YBY9</accession>
<evidence type="ECO:0000313" key="2">
    <source>
        <dbReference type="Proteomes" id="UP000803844"/>
    </source>
</evidence>
<gene>
    <name evidence="1" type="ORF">M406DRAFT_325696</name>
</gene>
<dbReference type="SUPFAM" id="SSF52833">
    <property type="entry name" value="Thioredoxin-like"/>
    <property type="match status" value="1"/>
</dbReference>
<dbReference type="EMBL" id="MU032344">
    <property type="protein sequence ID" value="KAF3770245.1"/>
    <property type="molecule type" value="Genomic_DNA"/>
</dbReference>
<dbReference type="InterPro" id="IPR032801">
    <property type="entry name" value="PXL2A/B/C"/>
</dbReference>
<dbReference type="AlphaFoldDB" id="A0A9P4YBY9"/>
<name>A0A9P4YBY9_CRYP1</name>
<dbReference type="Gene3D" id="3.40.30.10">
    <property type="entry name" value="Glutaredoxin"/>
    <property type="match status" value="1"/>
</dbReference>
<reference evidence="1" key="1">
    <citation type="journal article" date="2020" name="Phytopathology">
        <title>Genome sequence of the chestnut blight fungus Cryphonectria parasitica EP155: A fundamental resource for an archetypical invasive plant pathogen.</title>
        <authorList>
            <person name="Crouch J.A."/>
            <person name="Dawe A."/>
            <person name="Aerts A."/>
            <person name="Barry K."/>
            <person name="Churchill A.C.L."/>
            <person name="Grimwood J."/>
            <person name="Hillman B."/>
            <person name="Milgroom M.G."/>
            <person name="Pangilinan J."/>
            <person name="Smith M."/>
            <person name="Salamov A."/>
            <person name="Schmutz J."/>
            <person name="Yadav J."/>
            <person name="Grigoriev I.V."/>
            <person name="Nuss D."/>
        </authorList>
    </citation>
    <scope>NUCLEOTIDE SEQUENCE</scope>
    <source>
        <strain evidence="1">EP155</strain>
    </source>
</reference>
<sequence length="202" mass="22233">MAAELKDHFIKEIQSFKSPPPREVAPIPKVGEPAPEHEKLKLPHDKPAVIVFLRHCGCPFAEKSFRNLVAFSNTHAGKISCIAISHSSQEATEKWIPEVGGEWETEVIVDEDRDLYAAWGLGLSSYWHAVGPMSIYNAVQLGKNEGIWNKTVDSGTRWQTGGAFAVDRGGKVRWASIAKTASDIPDLDAALRAFMEVPTETP</sequence>
<organism evidence="1 2">
    <name type="scientific">Cryphonectria parasitica (strain ATCC 38755 / EP155)</name>
    <dbReference type="NCBI Taxonomy" id="660469"/>
    <lineage>
        <taxon>Eukaryota</taxon>
        <taxon>Fungi</taxon>
        <taxon>Dikarya</taxon>
        <taxon>Ascomycota</taxon>
        <taxon>Pezizomycotina</taxon>
        <taxon>Sordariomycetes</taxon>
        <taxon>Sordariomycetidae</taxon>
        <taxon>Diaporthales</taxon>
        <taxon>Cryphonectriaceae</taxon>
        <taxon>Cryphonectria-Endothia species complex</taxon>
        <taxon>Cryphonectria</taxon>
    </lineage>
</organism>
<dbReference type="RefSeq" id="XP_040781206.1">
    <property type="nucleotide sequence ID" value="XM_040920015.1"/>
</dbReference>
<proteinExistence type="predicted"/>
<dbReference type="Pfam" id="PF13911">
    <property type="entry name" value="AhpC-TSA_2"/>
    <property type="match status" value="1"/>
</dbReference>
<dbReference type="GeneID" id="63837144"/>
<keyword evidence="2" id="KW-1185">Reference proteome</keyword>
<comment type="caution">
    <text evidence="1">The sequence shown here is derived from an EMBL/GenBank/DDBJ whole genome shotgun (WGS) entry which is preliminary data.</text>
</comment>
<protein>
    <recommendedName>
        <fullName evidence="3">Thioredoxin domain-containing protein</fullName>
    </recommendedName>
</protein>
<dbReference type="InterPro" id="IPR036249">
    <property type="entry name" value="Thioredoxin-like_sf"/>
</dbReference>
<dbReference type="PANTHER" id="PTHR42336">
    <property type="entry name" value="THIOREDOXIN DOMAIN-CONTAINING PROTEIN-RELATED"/>
    <property type="match status" value="1"/>
</dbReference>
<evidence type="ECO:0008006" key="3">
    <source>
        <dbReference type="Google" id="ProtNLM"/>
    </source>
</evidence>
<dbReference type="Proteomes" id="UP000803844">
    <property type="component" value="Unassembled WGS sequence"/>
</dbReference>
<dbReference type="OrthoDB" id="40334at2759"/>
<evidence type="ECO:0000313" key="1">
    <source>
        <dbReference type="EMBL" id="KAF3770245.1"/>
    </source>
</evidence>